<dbReference type="Proteomes" id="UP001281614">
    <property type="component" value="Unassembled WGS sequence"/>
</dbReference>
<feature type="transmembrane region" description="Helical" evidence="1">
    <location>
        <begin position="12"/>
        <end position="32"/>
    </location>
</feature>
<comment type="caution">
    <text evidence="2">The sequence shown here is derived from an EMBL/GenBank/DDBJ whole genome shotgun (WGS) entry which is preliminary data.</text>
</comment>
<proteinExistence type="predicted"/>
<dbReference type="EMBL" id="VYYT01000300">
    <property type="protein sequence ID" value="KAK2745792.1"/>
    <property type="molecule type" value="Genomic_DNA"/>
</dbReference>
<dbReference type="AlphaFoldDB" id="A0AAE0D295"/>
<reference evidence="2" key="1">
    <citation type="submission" date="2023-02" db="EMBL/GenBank/DDBJ databases">
        <title>Colletotrichum kahawae CIFC_Que2 genome sequencing and assembly.</title>
        <authorList>
            <person name="Baroncelli R."/>
        </authorList>
    </citation>
    <scope>NUCLEOTIDE SEQUENCE</scope>
    <source>
        <strain evidence="2">CIFC_Que2</strain>
    </source>
</reference>
<sequence>MQSARLLGPLRLPIFLLLVPLPTVPTSTFFAFSPSTQTLGIQTSIITRQKETT</sequence>
<protein>
    <submittedName>
        <fullName evidence="2">Uncharacterized protein</fullName>
    </submittedName>
</protein>
<keyword evidence="1" id="KW-1133">Transmembrane helix</keyword>
<evidence type="ECO:0000256" key="1">
    <source>
        <dbReference type="SAM" id="Phobius"/>
    </source>
</evidence>
<organism evidence="2 3">
    <name type="scientific">Colletotrichum kahawae</name>
    <name type="common">Coffee berry disease fungus</name>
    <dbReference type="NCBI Taxonomy" id="34407"/>
    <lineage>
        <taxon>Eukaryota</taxon>
        <taxon>Fungi</taxon>
        <taxon>Dikarya</taxon>
        <taxon>Ascomycota</taxon>
        <taxon>Pezizomycotina</taxon>
        <taxon>Sordariomycetes</taxon>
        <taxon>Hypocreomycetidae</taxon>
        <taxon>Glomerellales</taxon>
        <taxon>Glomerellaceae</taxon>
        <taxon>Colletotrichum</taxon>
        <taxon>Colletotrichum gloeosporioides species complex</taxon>
    </lineage>
</organism>
<keyword evidence="1" id="KW-0812">Transmembrane</keyword>
<evidence type="ECO:0000313" key="3">
    <source>
        <dbReference type="Proteomes" id="UP001281614"/>
    </source>
</evidence>
<gene>
    <name evidence="2" type="ORF">CKAH01_06696</name>
</gene>
<name>A0AAE0D295_COLKA</name>
<accession>A0AAE0D295</accession>
<evidence type="ECO:0000313" key="2">
    <source>
        <dbReference type="EMBL" id="KAK2745792.1"/>
    </source>
</evidence>
<keyword evidence="3" id="KW-1185">Reference proteome</keyword>
<keyword evidence="1" id="KW-0472">Membrane</keyword>